<dbReference type="Proteomes" id="UP000782312">
    <property type="component" value="Unassembled WGS sequence"/>
</dbReference>
<dbReference type="InterPro" id="IPR012675">
    <property type="entry name" value="Beta-grasp_dom_sf"/>
</dbReference>
<comment type="caution">
    <text evidence="1">The sequence shown here is derived from an EMBL/GenBank/DDBJ whole genome shotgun (WGS) entry which is preliminary data.</text>
</comment>
<proteinExistence type="predicted"/>
<name>A0A932HYN0_UNCTE</name>
<protein>
    <submittedName>
        <fullName evidence="1">MoaD/ThiS family protein</fullName>
    </submittedName>
</protein>
<organism evidence="1 2">
    <name type="scientific">Tectimicrobiota bacterium</name>
    <dbReference type="NCBI Taxonomy" id="2528274"/>
    <lineage>
        <taxon>Bacteria</taxon>
        <taxon>Pseudomonadati</taxon>
        <taxon>Nitrospinota/Tectimicrobiota group</taxon>
        <taxon>Candidatus Tectimicrobiota</taxon>
    </lineage>
</organism>
<dbReference type="InterPro" id="IPR016155">
    <property type="entry name" value="Mopterin_synth/thiamin_S_b"/>
</dbReference>
<sequence>MSEAADGRFPVKVEVMAWATTFVGGDGSDRKSFEVEAAPGDSVRSVLKRFSARFPALNDALWDRGSADLGEHIEVAVNDALLGIHHTLDTPVKAGDEILLMGQFMGG</sequence>
<dbReference type="SUPFAM" id="SSF54285">
    <property type="entry name" value="MoaD/ThiS"/>
    <property type="match status" value="1"/>
</dbReference>
<gene>
    <name evidence="1" type="ORF">HYZ11_10595</name>
</gene>
<accession>A0A932HYN0</accession>
<dbReference type="CDD" id="cd17040">
    <property type="entry name" value="Ubl_MoaD_like"/>
    <property type="match status" value="1"/>
</dbReference>
<evidence type="ECO:0000313" key="1">
    <source>
        <dbReference type="EMBL" id="MBI3128041.1"/>
    </source>
</evidence>
<dbReference type="Pfam" id="PF02597">
    <property type="entry name" value="ThiS"/>
    <property type="match status" value="1"/>
</dbReference>
<evidence type="ECO:0000313" key="2">
    <source>
        <dbReference type="Proteomes" id="UP000782312"/>
    </source>
</evidence>
<dbReference type="EMBL" id="JACPUR010000023">
    <property type="protein sequence ID" value="MBI3128041.1"/>
    <property type="molecule type" value="Genomic_DNA"/>
</dbReference>
<dbReference type="Gene3D" id="3.10.20.30">
    <property type="match status" value="1"/>
</dbReference>
<dbReference type="InterPro" id="IPR003749">
    <property type="entry name" value="ThiS/MoaD-like"/>
</dbReference>
<reference evidence="1" key="1">
    <citation type="submission" date="2020-07" db="EMBL/GenBank/DDBJ databases">
        <title>Huge and variable diversity of episymbiotic CPR bacteria and DPANN archaea in groundwater ecosystems.</title>
        <authorList>
            <person name="He C.Y."/>
            <person name="Keren R."/>
            <person name="Whittaker M."/>
            <person name="Farag I.F."/>
            <person name="Doudna J."/>
            <person name="Cate J.H.D."/>
            <person name="Banfield J.F."/>
        </authorList>
    </citation>
    <scope>NUCLEOTIDE SEQUENCE</scope>
    <source>
        <strain evidence="1">NC_groundwater_763_Ag_S-0.2um_68_21</strain>
    </source>
</reference>
<dbReference type="AlphaFoldDB" id="A0A932HYN0"/>